<proteinExistence type="predicted"/>
<sequence>FLGIPFAKPPVGLLRFEPPQEIQPKMEDIDAHEFKPSCLQDKGAFLNSFLPISRTTSEDCLYLNIYVPIPETETTTGQKVMIWIHGGGFQYGSGNVFDGFRMATESNAIVVTINYRLGVFGFFSGSSTARNFGLLDQNMALKWVHKYIHYFGGDPEKVTLIGEDSGGSSVCLHIISPLSQGLFSSAISHGG</sequence>
<reference evidence="2 3" key="1">
    <citation type="journal article" date="2013" name="Nature">
        <title>Insights into bilaterian evolution from three spiralian genomes.</title>
        <authorList>
            <person name="Simakov O."/>
            <person name="Marletaz F."/>
            <person name="Cho S.J."/>
            <person name="Edsinger-Gonzales E."/>
            <person name="Havlak P."/>
            <person name="Hellsten U."/>
            <person name="Kuo D.H."/>
            <person name="Larsson T."/>
            <person name="Lv J."/>
            <person name="Arendt D."/>
            <person name="Savage R."/>
            <person name="Osoegawa K."/>
            <person name="de Jong P."/>
            <person name="Grimwood J."/>
            <person name="Chapman J.A."/>
            <person name="Shapiro H."/>
            <person name="Aerts A."/>
            <person name="Otillar R.P."/>
            <person name="Terry A.Y."/>
            <person name="Boore J.L."/>
            <person name="Grigoriev I.V."/>
            <person name="Lindberg D.R."/>
            <person name="Seaver E.C."/>
            <person name="Weisblat D.A."/>
            <person name="Putnam N.H."/>
            <person name="Rokhsar D.S."/>
        </authorList>
    </citation>
    <scope>NUCLEOTIDE SEQUENCE [LARGE SCALE GENOMIC DNA]</scope>
</reference>
<dbReference type="HOGENOM" id="CLU_006586_4_2_1"/>
<dbReference type="EMBL" id="KB203827">
    <property type="protein sequence ID" value="ESO82955.1"/>
    <property type="molecule type" value="Genomic_DNA"/>
</dbReference>
<dbReference type="Gene3D" id="3.40.50.1820">
    <property type="entry name" value="alpha/beta hydrolase"/>
    <property type="match status" value="1"/>
</dbReference>
<keyword evidence="3" id="KW-1185">Reference proteome</keyword>
<evidence type="ECO:0000259" key="1">
    <source>
        <dbReference type="Pfam" id="PF00135"/>
    </source>
</evidence>
<dbReference type="RefSeq" id="XP_009066301.1">
    <property type="nucleotide sequence ID" value="XM_009068053.1"/>
</dbReference>
<dbReference type="InterPro" id="IPR050309">
    <property type="entry name" value="Type-B_Carboxylest/Lipase"/>
</dbReference>
<dbReference type="GeneID" id="20251807"/>
<gene>
    <name evidence="2" type="ORF">LOTGIDRAFT_67060</name>
</gene>
<name>V3ZKM0_LOTGI</name>
<dbReference type="InterPro" id="IPR029058">
    <property type="entry name" value="AB_hydrolase_fold"/>
</dbReference>
<dbReference type="PANTHER" id="PTHR11559">
    <property type="entry name" value="CARBOXYLESTERASE"/>
    <property type="match status" value="1"/>
</dbReference>
<dbReference type="InterPro" id="IPR002018">
    <property type="entry name" value="CarbesteraseB"/>
</dbReference>
<dbReference type="PROSITE" id="PS00941">
    <property type="entry name" value="CARBOXYLESTERASE_B_2"/>
    <property type="match status" value="1"/>
</dbReference>
<dbReference type="SUPFAM" id="SSF53474">
    <property type="entry name" value="alpha/beta-Hydrolases"/>
    <property type="match status" value="1"/>
</dbReference>
<dbReference type="STRING" id="225164.V3ZKM0"/>
<dbReference type="AlphaFoldDB" id="V3ZKM0"/>
<dbReference type="Pfam" id="PF00135">
    <property type="entry name" value="COesterase"/>
    <property type="match status" value="1"/>
</dbReference>
<dbReference type="Proteomes" id="UP000030746">
    <property type="component" value="Unassembled WGS sequence"/>
</dbReference>
<protein>
    <recommendedName>
        <fullName evidence="1">Carboxylesterase type B domain-containing protein</fullName>
    </recommendedName>
</protein>
<dbReference type="OMA" id="WLRENIM"/>
<evidence type="ECO:0000313" key="2">
    <source>
        <dbReference type="EMBL" id="ESO82955.1"/>
    </source>
</evidence>
<dbReference type="InterPro" id="IPR019819">
    <property type="entry name" value="Carboxylesterase_B_CS"/>
</dbReference>
<dbReference type="KEGG" id="lgi:LOTGIDRAFT_67060"/>
<feature type="non-terminal residue" evidence="2">
    <location>
        <position position="1"/>
    </location>
</feature>
<accession>V3ZKM0</accession>
<evidence type="ECO:0000313" key="3">
    <source>
        <dbReference type="Proteomes" id="UP000030746"/>
    </source>
</evidence>
<dbReference type="CTD" id="20251807"/>
<feature type="non-terminal residue" evidence="2">
    <location>
        <position position="191"/>
    </location>
</feature>
<dbReference type="OrthoDB" id="408631at2759"/>
<feature type="domain" description="Carboxylesterase type B" evidence="1">
    <location>
        <begin position="1"/>
        <end position="191"/>
    </location>
</feature>
<organism evidence="2 3">
    <name type="scientific">Lottia gigantea</name>
    <name type="common">Giant owl limpet</name>
    <dbReference type="NCBI Taxonomy" id="225164"/>
    <lineage>
        <taxon>Eukaryota</taxon>
        <taxon>Metazoa</taxon>
        <taxon>Spiralia</taxon>
        <taxon>Lophotrochozoa</taxon>
        <taxon>Mollusca</taxon>
        <taxon>Gastropoda</taxon>
        <taxon>Patellogastropoda</taxon>
        <taxon>Lottioidea</taxon>
        <taxon>Lottiidae</taxon>
        <taxon>Lottia</taxon>
    </lineage>
</organism>